<dbReference type="InterPro" id="IPR036249">
    <property type="entry name" value="Thioredoxin-like_sf"/>
</dbReference>
<evidence type="ECO:0000256" key="12">
    <source>
        <dbReference type="ARBA" id="ARBA00023027"/>
    </source>
</evidence>
<keyword evidence="4 18" id="KW-1003">Cell membrane</keyword>
<feature type="transmembrane region" description="Helical" evidence="18">
    <location>
        <begin position="317"/>
        <end position="347"/>
    </location>
</feature>
<dbReference type="Proteomes" id="UP001310248">
    <property type="component" value="Unassembled WGS sequence"/>
</dbReference>
<dbReference type="PANTHER" id="PTHR32234">
    <property type="entry name" value="THIOL:DISULFIDE INTERCHANGE PROTEIN DSBD"/>
    <property type="match status" value="1"/>
</dbReference>
<dbReference type="InterPro" id="IPR036929">
    <property type="entry name" value="DsbDN_sf"/>
</dbReference>
<feature type="domain" description="Thioredoxin" evidence="19">
    <location>
        <begin position="459"/>
        <end position="596"/>
    </location>
</feature>
<organism evidence="20 21">
    <name type="scientific">Agarivorans aestuarii</name>
    <dbReference type="NCBI Taxonomy" id="1563703"/>
    <lineage>
        <taxon>Bacteria</taxon>
        <taxon>Pseudomonadati</taxon>
        <taxon>Pseudomonadota</taxon>
        <taxon>Gammaproteobacteria</taxon>
        <taxon>Alteromonadales</taxon>
        <taxon>Alteromonadaceae</taxon>
        <taxon>Agarivorans</taxon>
    </lineage>
</organism>
<evidence type="ECO:0000256" key="3">
    <source>
        <dbReference type="ARBA" id="ARBA00022448"/>
    </source>
</evidence>
<feature type="transmembrane region" description="Helical" evidence="18">
    <location>
        <begin position="242"/>
        <end position="262"/>
    </location>
</feature>
<keyword evidence="10 18" id="KW-1133">Transmembrane helix</keyword>
<evidence type="ECO:0000256" key="5">
    <source>
        <dbReference type="ARBA" id="ARBA00022519"/>
    </source>
</evidence>
<evidence type="ECO:0000256" key="13">
    <source>
        <dbReference type="ARBA" id="ARBA00023136"/>
    </source>
</evidence>
<proteinExistence type="inferred from homology"/>
<dbReference type="InterPro" id="IPR013766">
    <property type="entry name" value="Thioredoxin_domain"/>
</dbReference>
<dbReference type="Pfam" id="PF11412">
    <property type="entry name" value="DsbD_N"/>
    <property type="match status" value="1"/>
</dbReference>
<feature type="signal peptide" evidence="18">
    <location>
        <begin position="1"/>
        <end position="20"/>
    </location>
</feature>
<dbReference type="NCBIfam" id="NF001419">
    <property type="entry name" value="PRK00293.1"/>
    <property type="match status" value="1"/>
</dbReference>
<dbReference type="InterPro" id="IPR028250">
    <property type="entry name" value="DsbDN"/>
</dbReference>
<evidence type="ECO:0000256" key="15">
    <source>
        <dbReference type="ARBA" id="ARBA00023284"/>
    </source>
</evidence>
<evidence type="ECO:0000256" key="17">
    <source>
        <dbReference type="ARBA" id="ARBA00047804"/>
    </source>
</evidence>
<comment type="similarity">
    <text evidence="2 18">Belongs to the thioredoxin family. DsbD subfamily.</text>
</comment>
<dbReference type="CDD" id="cd02953">
    <property type="entry name" value="DsbDgamma"/>
    <property type="match status" value="1"/>
</dbReference>
<dbReference type="EMBL" id="JAYDYW010000001">
    <property type="protein sequence ID" value="MEE1672258.1"/>
    <property type="molecule type" value="Genomic_DNA"/>
</dbReference>
<sequence precursor="true">MAKRFFTIVLLLCLSLPSIANNLLDQLPGLNASPSSNANQFLPVDRAFAFNFVEQDGALHLSWQVAEEYYLYQAQFKVEADGQAIDLSKLLPQGKLYNDAYFGEVFIYPQDVSFSVPLNQLNEASNIQVTYQGCAEAGLCYPPETKQAFLSQSSAANGATEEPSATTAPTVSNDGSVPISQQWVLADRLTNNNIWLNVLLFFVLGIGLAFTPCVFPMYPILTGIIAGAGKQLSTKRAFSLSMAYVQGMAATFTALGLVVASAGLQFQAALQHPIILGGLAVLFVVLALSMFGLFNLQLPNGLQQKLNNLSNQQQAGSLSGAAIMGMISGLVASPCTAAPLSGVLIYVAQSGDLALGAITLYSLSLGMGLPLLLLGASSGRLLPKAGAWMNHVKTFFGVMLLAVAILMLERFLSSEAIRILWAALVIGASGYYYHQNRLALLSGWQTFRQLFLLAVIALSLLWAAQPWFAPAPAQQQGEFIQVSNLEEMQQQLQLAAEQGKPALVDFYADWCTACKDFENKTFHAPQVAAKLDKMVLIQADVTQTNATAIQLLNHYEVLGLPTILLFNQSGEELKQARVTGFMNAEAFSAHLILNGL</sequence>
<evidence type="ECO:0000256" key="18">
    <source>
        <dbReference type="HAMAP-Rule" id="MF_00399"/>
    </source>
</evidence>
<gene>
    <name evidence="18" type="primary">dsbD</name>
    <name evidence="20" type="ORF">SNR37_000025</name>
</gene>
<feature type="transmembrane region" description="Helical" evidence="18">
    <location>
        <begin position="418"/>
        <end position="434"/>
    </location>
</feature>
<evidence type="ECO:0000259" key="19">
    <source>
        <dbReference type="PROSITE" id="PS51352"/>
    </source>
</evidence>
<evidence type="ECO:0000256" key="7">
    <source>
        <dbReference type="ARBA" id="ARBA00022729"/>
    </source>
</evidence>
<dbReference type="Gene3D" id="2.60.40.1250">
    <property type="entry name" value="Thiol:disulfide interchange protein DsbD, N-terminal domain"/>
    <property type="match status" value="1"/>
</dbReference>
<evidence type="ECO:0000256" key="8">
    <source>
        <dbReference type="ARBA" id="ARBA00022748"/>
    </source>
</evidence>
<keyword evidence="13 18" id="KW-0472">Membrane</keyword>
<feature type="transmembrane region" description="Helical" evidence="18">
    <location>
        <begin position="446"/>
        <end position="468"/>
    </location>
</feature>
<dbReference type="Pfam" id="PF02683">
    <property type="entry name" value="DsbD_TM"/>
    <property type="match status" value="1"/>
</dbReference>
<keyword evidence="15 18" id="KW-0676">Redox-active center</keyword>
<evidence type="ECO:0000256" key="2">
    <source>
        <dbReference type="ARBA" id="ARBA00007241"/>
    </source>
</evidence>
<keyword evidence="11 18" id="KW-0560">Oxidoreductase</keyword>
<keyword evidence="7 18" id="KW-0732">Signal</keyword>
<keyword evidence="12 18" id="KW-0520">NAD</keyword>
<keyword evidence="3 18" id="KW-0813">Transport</keyword>
<keyword evidence="9 18" id="KW-0249">Electron transport</keyword>
<dbReference type="InterPro" id="IPR003834">
    <property type="entry name" value="Cyt_c_assmbl_TM_dom"/>
</dbReference>
<reference evidence="20 21" key="2">
    <citation type="submission" date="2023-12" db="EMBL/GenBank/DDBJ databases">
        <authorList>
            <consortium name="Cladostephus spongiosus"/>
            <person name="Lorente B."/>
            <person name="Cabral C."/>
            <person name="Frias J."/>
            <person name="Faria J."/>
            <person name="Toubarro D."/>
        </authorList>
    </citation>
    <scope>NUCLEOTIDE SEQUENCE [LARGE SCALE GENOMIC DNA]</scope>
    <source>
        <strain evidence="20 21">ZMCS4</strain>
    </source>
</reference>
<feature type="transmembrane region" description="Helical" evidence="18">
    <location>
        <begin position="194"/>
        <end position="221"/>
    </location>
</feature>
<evidence type="ECO:0000256" key="4">
    <source>
        <dbReference type="ARBA" id="ARBA00022475"/>
    </source>
</evidence>
<name>A0ABU7FYJ1_9ALTE</name>
<dbReference type="InterPro" id="IPR017937">
    <property type="entry name" value="Thioredoxin_CS"/>
</dbReference>
<evidence type="ECO:0000256" key="10">
    <source>
        <dbReference type="ARBA" id="ARBA00022989"/>
    </source>
</evidence>
<evidence type="ECO:0000256" key="16">
    <source>
        <dbReference type="ARBA" id="ARBA00047388"/>
    </source>
</evidence>
<feature type="transmembrane region" description="Helical" evidence="18">
    <location>
        <begin position="395"/>
        <end position="412"/>
    </location>
</feature>
<evidence type="ECO:0000256" key="9">
    <source>
        <dbReference type="ARBA" id="ARBA00022982"/>
    </source>
</evidence>
<comment type="catalytic activity">
    <reaction evidence="17 18">
        <text>[protein]-dithiol + NADP(+) = [protein]-disulfide + NADPH + H(+)</text>
        <dbReference type="Rhea" id="RHEA:18753"/>
        <dbReference type="Rhea" id="RHEA-COMP:10593"/>
        <dbReference type="Rhea" id="RHEA-COMP:10594"/>
        <dbReference type="ChEBI" id="CHEBI:15378"/>
        <dbReference type="ChEBI" id="CHEBI:29950"/>
        <dbReference type="ChEBI" id="CHEBI:50058"/>
        <dbReference type="ChEBI" id="CHEBI:57783"/>
        <dbReference type="ChEBI" id="CHEBI:58349"/>
        <dbReference type="EC" id="1.8.1.8"/>
    </reaction>
</comment>
<keyword evidence="5 18" id="KW-0997">Cell inner membrane</keyword>
<dbReference type="GO" id="GO:0047134">
    <property type="term" value="F:protein-disulfide reductase [NAD(P)H] activity"/>
    <property type="evidence" value="ECO:0007669"/>
    <property type="project" value="UniProtKB-EC"/>
</dbReference>
<keyword evidence="8 18" id="KW-0201">Cytochrome c-type biogenesis</keyword>
<dbReference type="SUPFAM" id="SSF74863">
    <property type="entry name" value="Thiol:disulfide interchange protein DsbD, N-terminal domain (DsbD-alpha)"/>
    <property type="match status" value="1"/>
</dbReference>
<dbReference type="InterPro" id="IPR035671">
    <property type="entry name" value="DsbD_gamma"/>
</dbReference>
<feature type="transmembrane region" description="Helical" evidence="18">
    <location>
        <begin position="353"/>
        <end position="374"/>
    </location>
</feature>
<evidence type="ECO:0000313" key="21">
    <source>
        <dbReference type="Proteomes" id="UP001310248"/>
    </source>
</evidence>
<comment type="subcellular location">
    <subcellularLocation>
        <location evidence="1 18">Cell inner membrane</location>
        <topology evidence="1 18">Multi-pass membrane protein</topology>
    </subcellularLocation>
</comment>
<dbReference type="PROSITE" id="PS51352">
    <property type="entry name" value="THIOREDOXIN_2"/>
    <property type="match status" value="1"/>
</dbReference>
<evidence type="ECO:0000256" key="14">
    <source>
        <dbReference type="ARBA" id="ARBA00023157"/>
    </source>
</evidence>
<dbReference type="SUPFAM" id="SSF52833">
    <property type="entry name" value="Thioredoxin-like"/>
    <property type="match status" value="1"/>
</dbReference>
<evidence type="ECO:0000313" key="20">
    <source>
        <dbReference type="EMBL" id="MEE1672258.1"/>
    </source>
</evidence>
<keyword evidence="21" id="KW-1185">Reference proteome</keyword>
<evidence type="ECO:0000256" key="1">
    <source>
        <dbReference type="ARBA" id="ARBA00004429"/>
    </source>
</evidence>
<dbReference type="RefSeq" id="WP_329773555.1">
    <property type="nucleotide sequence ID" value="NZ_JAYDYW010000001.1"/>
</dbReference>
<feature type="transmembrane region" description="Helical" evidence="18">
    <location>
        <begin position="274"/>
        <end position="296"/>
    </location>
</feature>
<protein>
    <recommendedName>
        <fullName evidence="18">Thiol:disulfide interchange protein DsbD</fullName>
        <ecNumber evidence="18">1.8.1.8</ecNumber>
    </recommendedName>
    <alternativeName>
        <fullName evidence="18">Protein-disulfide reductase</fullName>
        <shortName evidence="18">Disulfide reductase</shortName>
    </alternativeName>
</protein>
<comment type="caution">
    <text evidence="20">The sequence shown here is derived from an EMBL/GenBank/DDBJ whole genome shotgun (WGS) entry which is preliminary data.</text>
</comment>
<dbReference type="PROSITE" id="PS00194">
    <property type="entry name" value="THIOREDOXIN_1"/>
    <property type="match status" value="1"/>
</dbReference>
<comment type="catalytic activity">
    <reaction evidence="16 18">
        <text>[protein]-dithiol + NAD(+) = [protein]-disulfide + NADH + H(+)</text>
        <dbReference type="Rhea" id="RHEA:18749"/>
        <dbReference type="Rhea" id="RHEA-COMP:10593"/>
        <dbReference type="Rhea" id="RHEA-COMP:10594"/>
        <dbReference type="ChEBI" id="CHEBI:15378"/>
        <dbReference type="ChEBI" id="CHEBI:29950"/>
        <dbReference type="ChEBI" id="CHEBI:50058"/>
        <dbReference type="ChEBI" id="CHEBI:57540"/>
        <dbReference type="ChEBI" id="CHEBI:57945"/>
        <dbReference type="EC" id="1.8.1.8"/>
    </reaction>
</comment>
<keyword evidence="6 18" id="KW-0812">Transmembrane</keyword>
<dbReference type="Pfam" id="PF13899">
    <property type="entry name" value="Thioredoxin_7"/>
    <property type="match status" value="1"/>
</dbReference>
<feature type="disulfide bond" description="Redox-active" evidence="18">
    <location>
        <begin position="213"/>
        <end position="335"/>
    </location>
</feature>
<comment type="function">
    <text evidence="18">Required to facilitate the formation of correct disulfide bonds in some periplasmic proteins and for the assembly of the periplasmic c-type cytochromes. Acts by transferring electrons from cytoplasmic thioredoxin to the periplasm. This transfer involves a cascade of disulfide bond formation and reduction steps.</text>
</comment>
<keyword evidence="14 18" id="KW-1015">Disulfide bond</keyword>
<dbReference type="PANTHER" id="PTHR32234:SF0">
    <property type="entry name" value="THIOL:DISULFIDE INTERCHANGE PROTEIN DSBD"/>
    <property type="match status" value="1"/>
</dbReference>
<feature type="disulfide bond" description="Redox-active" evidence="18">
    <location>
        <begin position="134"/>
        <end position="140"/>
    </location>
</feature>
<feature type="disulfide bond" description="Redox-active" evidence="18">
    <location>
        <begin position="511"/>
        <end position="514"/>
    </location>
</feature>
<dbReference type="HAMAP" id="MF_00399">
    <property type="entry name" value="DbsD"/>
    <property type="match status" value="1"/>
</dbReference>
<dbReference type="InterPro" id="IPR022910">
    <property type="entry name" value="Thiol_diS_interchange_DbsD"/>
</dbReference>
<feature type="chain" id="PRO_5044932801" description="Thiol:disulfide interchange protein DsbD" evidence="18">
    <location>
        <begin position="21"/>
        <end position="596"/>
    </location>
</feature>
<evidence type="ECO:0000256" key="11">
    <source>
        <dbReference type="ARBA" id="ARBA00023002"/>
    </source>
</evidence>
<dbReference type="EC" id="1.8.1.8" evidence="18"/>
<accession>A0ABU7FYJ1</accession>
<dbReference type="Gene3D" id="3.40.30.10">
    <property type="entry name" value="Glutaredoxin"/>
    <property type="match status" value="1"/>
</dbReference>
<evidence type="ECO:0000256" key="6">
    <source>
        <dbReference type="ARBA" id="ARBA00022692"/>
    </source>
</evidence>
<reference evidence="21" key="1">
    <citation type="submission" date="2023-07" db="EMBL/GenBank/DDBJ databases">
        <title>Draft genome sequence of Agarivorans aestuarii strain ZMCS4, a CAZymes producing bacteria isolated from the marine brown algae Clodostephus spongiosus.</title>
        <authorList>
            <person name="Lorente B."/>
            <person name="Cabral C."/>
            <person name="Frias J."/>
            <person name="Faria J."/>
            <person name="Toubarro D."/>
        </authorList>
    </citation>
    <scope>NUCLEOTIDE SEQUENCE [LARGE SCALE GENOMIC DNA]</scope>
    <source>
        <strain evidence="21">ZMCS4</strain>
    </source>
</reference>